<evidence type="ECO:0000256" key="9">
    <source>
        <dbReference type="ARBA" id="ARBA00023136"/>
    </source>
</evidence>
<feature type="domain" description="DUF2921" evidence="12">
    <location>
        <begin position="98"/>
        <end position="313"/>
    </location>
</feature>
<accession>A0A8J5LX36</accession>
<name>A0A8J5LX36_ZINOF</name>
<evidence type="ECO:0000256" key="2">
    <source>
        <dbReference type="ARBA" id="ARBA00004127"/>
    </source>
</evidence>
<feature type="transmembrane region" description="Helical" evidence="10">
    <location>
        <begin position="910"/>
        <end position="931"/>
    </location>
</feature>
<comment type="caution">
    <text evidence="13">The sequence shown here is derived from an EMBL/GenBank/DDBJ whole genome shotgun (WGS) entry which is preliminary data.</text>
</comment>
<comment type="subcellular location">
    <subcellularLocation>
        <location evidence="2">Endomembrane system</location>
        <topology evidence="2">Multi-pass membrane protein</topology>
    </subcellularLocation>
</comment>
<evidence type="ECO:0000256" key="5">
    <source>
        <dbReference type="ARBA" id="ARBA00022679"/>
    </source>
</evidence>
<comment type="catalytic activity">
    <reaction evidence="1">
        <text>S-ubiquitinyl-[E2 ubiquitin-conjugating enzyme]-L-cysteine + [acceptor protein]-L-lysine = [E2 ubiquitin-conjugating enzyme]-L-cysteine + N(6)-ubiquitinyl-[acceptor protein]-L-lysine.</text>
        <dbReference type="EC" id="2.3.2.27"/>
    </reaction>
</comment>
<evidence type="ECO:0000256" key="8">
    <source>
        <dbReference type="ARBA" id="ARBA00022989"/>
    </source>
</evidence>
<keyword evidence="7" id="KW-0833">Ubl conjugation pathway</keyword>
<evidence type="ECO:0000313" key="13">
    <source>
        <dbReference type="EMBL" id="KAG6538893.1"/>
    </source>
</evidence>
<dbReference type="EMBL" id="JACMSC010000001">
    <property type="protein sequence ID" value="KAG6538893.1"/>
    <property type="molecule type" value="Genomic_DNA"/>
</dbReference>
<feature type="domain" description="SWEET-like" evidence="11">
    <location>
        <begin position="774"/>
        <end position="1061"/>
    </location>
</feature>
<gene>
    <name evidence="13" type="ORF">ZIOFF_004045</name>
</gene>
<dbReference type="Proteomes" id="UP000734854">
    <property type="component" value="Unassembled WGS sequence"/>
</dbReference>
<keyword evidence="5" id="KW-0808">Transferase</keyword>
<dbReference type="PANTHER" id="PTHR33389">
    <property type="entry name" value="FAMILY PROTEIN, PUTATIVE (DUF2921)-RELATED"/>
    <property type="match status" value="1"/>
</dbReference>
<dbReference type="InterPro" id="IPR057425">
    <property type="entry name" value="DUF2921_N"/>
</dbReference>
<feature type="domain" description="DUF2921" evidence="12">
    <location>
        <begin position="560"/>
        <end position="761"/>
    </location>
</feature>
<keyword evidence="8 10" id="KW-1133">Transmembrane helix</keyword>
<proteinExistence type="predicted"/>
<feature type="transmembrane region" description="Helical" evidence="10">
    <location>
        <begin position="818"/>
        <end position="843"/>
    </location>
</feature>
<feature type="transmembrane region" description="Helical" evidence="10">
    <location>
        <begin position="785"/>
        <end position="806"/>
    </location>
</feature>
<evidence type="ECO:0000256" key="6">
    <source>
        <dbReference type="ARBA" id="ARBA00022692"/>
    </source>
</evidence>
<comment type="pathway">
    <text evidence="3">Protein modification; protein ubiquitination.</text>
</comment>
<evidence type="ECO:0000256" key="4">
    <source>
        <dbReference type="ARBA" id="ARBA00012483"/>
    </source>
</evidence>
<dbReference type="InterPro" id="IPR021319">
    <property type="entry name" value="DUF2921"/>
</dbReference>
<evidence type="ECO:0000256" key="7">
    <source>
        <dbReference type="ARBA" id="ARBA00022786"/>
    </source>
</evidence>
<dbReference type="EC" id="2.3.2.27" evidence="4"/>
<dbReference type="PANTHER" id="PTHR33389:SF4">
    <property type="entry name" value="PII, URIDYLYLTRANSFERASE (DUF2921)"/>
    <property type="match status" value="1"/>
</dbReference>
<dbReference type="GO" id="GO:0012505">
    <property type="term" value="C:endomembrane system"/>
    <property type="evidence" value="ECO:0007669"/>
    <property type="project" value="UniProtKB-SubCell"/>
</dbReference>
<evidence type="ECO:0000313" key="14">
    <source>
        <dbReference type="Proteomes" id="UP000734854"/>
    </source>
</evidence>
<dbReference type="GO" id="GO:0061630">
    <property type="term" value="F:ubiquitin protein ligase activity"/>
    <property type="evidence" value="ECO:0007669"/>
    <property type="project" value="UniProtKB-EC"/>
</dbReference>
<dbReference type="Pfam" id="PF25333">
    <property type="entry name" value="DUF2921_N"/>
    <property type="match status" value="3"/>
</dbReference>
<dbReference type="AlphaFoldDB" id="A0A8J5LX36"/>
<sequence length="1112" mass="125999">MSVAHLTDKNGDQGVGVMQLFQLPLQVSLPQTCFWIVELWGLGMDATLPLALRLWVLGVSVVFILPASCSMKYVSEQTLDATTEDPYTPHDYVRFPEVEKHCSSFLSFAHNLEFDFNRANNLKKELSFVGGDWIQVSGDAPLMPFDPSDAPLGASDLPNPLYLVSFSMKHVDPLGNSHSSLNVSGALGLGISRNGTAPESVPYQFPEFRFWPGSSELRIQFEGVYIELEKNGGERVLCLLGNALLPSRDTDSSHPWEWVKDASSTKYQHPHLQDDQILLVLHYPKVFTLTTRAVRGEMKSLNRPLSPRYFDEIQLSSRLGPYSNYEYGSEELVSKACAPYPSGDDIVHNQLEVYKGTGFCDILYRFASRELLNIVPNSNCNSTDEYCRKLGPFVTEMAINATDGGFANVGLMMQDIRCEPRIDKNNMSLARVFTVFRAIPPWEDHYMVAPRTGLNGLTLSAEGIWNSSAGQLCMVGCLGLDNEKCQSRICLSVPTSFSISRRNIIYGRISSIEDNKDFSHFPLTFENPVHPSELRNKMNRNPFITYMYSKIKLAGAFLERSEPFDFSNIVKKSLLSYPRKGNDGDDDMANLSNLADALTLHVPVVPDPIPDVHKERPFLQMEVLSIGSLLLGQYWTLSNASIASNQSIPPSKEDSTEKQLLLNVSAELILYGNLYTNVSLLYLEGLYNPIDGRMYLIGCRDVRASWNILFDSMDLEDGLDCLIEVKVEYPPTTARWLINPTAKFSITSQRNDDDPLHFDSLNLQTFPIFYKEQQEDILSRRDVEGILRIITLSLAILFILSQLFYIRDSGVVVPYISLVMLGVQALGYIIPLITGAEALYARITSESYENPSNEFKENQRFQFIDYMVKILVLGAFLLTLRLGQKVVKSRIRLLTRTPLEPGRVPSDKRILLISFCIHMVGFLGILIMHFVNVSRRPVHQTTYLDPSRNNHKLNEWEMLLEEYIGLLQDFFLLPQIIGNCLWQISCMPLKKTYYIGITMVRLLPHVYDFVRAPVFNPYFSDQYEFVDPNLNFFSKFGDIFIPVTAVVFVIVIYIQQRWNYDKLSQVLRSGQNRLLPSGSRVYDRLPPMSFEAELVAGVNETEIEKIPSEEEA</sequence>
<keyword evidence="6 10" id="KW-0812">Transmembrane</keyword>
<evidence type="ECO:0000259" key="11">
    <source>
        <dbReference type="Pfam" id="PF11145"/>
    </source>
</evidence>
<keyword evidence="14" id="KW-1185">Reference proteome</keyword>
<evidence type="ECO:0000256" key="3">
    <source>
        <dbReference type="ARBA" id="ARBA00004906"/>
    </source>
</evidence>
<evidence type="ECO:0000256" key="10">
    <source>
        <dbReference type="SAM" id="Phobius"/>
    </source>
</evidence>
<feature type="transmembrane region" description="Helical" evidence="10">
    <location>
        <begin position="863"/>
        <end position="883"/>
    </location>
</feature>
<keyword evidence="9 10" id="KW-0472">Membrane</keyword>
<evidence type="ECO:0000259" key="12">
    <source>
        <dbReference type="Pfam" id="PF25333"/>
    </source>
</evidence>
<evidence type="ECO:0000256" key="1">
    <source>
        <dbReference type="ARBA" id="ARBA00000900"/>
    </source>
</evidence>
<dbReference type="Pfam" id="PF11145">
    <property type="entry name" value="DUF2921"/>
    <property type="match status" value="1"/>
</dbReference>
<feature type="domain" description="DUF2921" evidence="12">
    <location>
        <begin position="333"/>
        <end position="522"/>
    </location>
</feature>
<protein>
    <recommendedName>
        <fullName evidence="4">RING-type E3 ubiquitin transferase</fullName>
        <ecNumber evidence="4">2.3.2.27</ecNumber>
    </recommendedName>
</protein>
<feature type="transmembrane region" description="Helical" evidence="10">
    <location>
        <begin position="1032"/>
        <end position="1054"/>
    </location>
</feature>
<organism evidence="13 14">
    <name type="scientific">Zingiber officinale</name>
    <name type="common">Ginger</name>
    <name type="synonym">Amomum zingiber</name>
    <dbReference type="NCBI Taxonomy" id="94328"/>
    <lineage>
        <taxon>Eukaryota</taxon>
        <taxon>Viridiplantae</taxon>
        <taxon>Streptophyta</taxon>
        <taxon>Embryophyta</taxon>
        <taxon>Tracheophyta</taxon>
        <taxon>Spermatophyta</taxon>
        <taxon>Magnoliopsida</taxon>
        <taxon>Liliopsida</taxon>
        <taxon>Zingiberales</taxon>
        <taxon>Zingiberaceae</taxon>
        <taxon>Zingiber</taxon>
    </lineage>
</organism>
<reference evidence="13 14" key="1">
    <citation type="submission" date="2020-08" db="EMBL/GenBank/DDBJ databases">
        <title>Plant Genome Project.</title>
        <authorList>
            <person name="Zhang R.-G."/>
        </authorList>
    </citation>
    <scope>NUCLEOTIDE SEQUENCE [LARGE SCALE GENOMIC DNA]</scope>
    <source>
        <tissue evidence="13">Rhizome</tissue>
    </source>
</reference>